<dbReference type="InterPro" id="IPR001343">
    <property type="entry name" value="Hemolysn_Ca-bd"/>
</dbReference>
<organism evidence="4 5">
    <name type="scientific">Aliiruegeria haliotis</name>
    <dbReference type="NCBI Taxonomy" id="1280846"/>
    <lineage>
        <taxon>Bacteria</taxon>
        <taxon>Pseudomonadati</taxon>
        <taxon>Pseudomonadota</taxon>
        <taxon>Alphaproteobacteria</taxon>
        <taxon>Rhodobacterales</taxon>
        <taxon>Roseobacteraceae</taxon>
        <taxon>Aliiruegeria</taxon>
    </lineage>
</organism>
<evidence type="ECO:0000256" key="1">
    <source>
        <dbReference type="ARBA" id="ARBA00004613"/>
    </source>
</evidence>
<sequence length="548" mass="58043">MTIYISPAEAGAYTVYLEFDYNVTPTPAVNPPFDAYGGTQTIAGVTLSGNPYGVTYVASYPNGTGYYERLVKRYHLERPADFDEFATAVVRVGASFQTKYAVGDMDLRALAATGVPGDAFVIGSPGDPGNPGTGPGTDPGTDPGDDLRDKIDFDALSDKFAAGDPSWSAELPKLQLPSNGRSGEALGTALAGALLNYLDDLGRYGVGRGYDEMQDRLERKENLLQDYLGKALDFVFGSPTRDLRAELEGGEASYRDHEKAWRKAKIESLPGDALDDGLKDLGVSDSARLLLKELSVSQHEENSVFADFGRTFRALVASGEGMTAVIGERMRKVVGSGYDDLVVNDDEKFGGGVDRIQLGKGADVFYDGNGRSKVLGGSGNDEIYTYGGADTVIGGNGGDVVLTGGGKDSLSGGRGPDLLDGGRGSDLLKGGAGADTILAGAGQDLLNGGGGRDRMLGGDGRDTLRGGGGNDRLFGGAGGDVFVFQRHAGRDWVKDFEQGRDKVQVNGADFRDLSFERLGFHTVVHWKDEEIVIEGVLPRELSADDFLF</sequence>
<evidence type="ECO:0000313" key="4">
    <source>
        <dbReference type="EMBL" id="PRY26365.1"/>
    </source>
</evidence>
<dbReference type="PANTHER" id="PTHR38340:SF1">
    <property type="entry name" value="S-LAYER PROTEIN"/>
    <property type="match status" value="1"/>
</dbReference>
<dbReference type="GO" id="GO:0005509">
    <property type="term" value="F:calcium ion binding"/>
    <property type="evidence" value="ECO:0007669"/>
    <property type="project" value="InterPro"/>
</dbReference>
<evidence type="ECO:0000256" key="3">
    <source>
        <dbReference type="SAM" id="MobiDB-lite"/>
    </source>
</evidence>
<feature type="region of interest" description="Disordered" evidence="3">
    <location>
        <begin position="120"/>
        <end position="148"/>
    </location>
</feature>
<dbReference type="Proteomes" id="UP000239480">
    <property type="component" value="Unassembled WGS sequence"/>
</dbReference>
<accession>A0A2T0RYW7</accession>
<reference evidence="4 5" key="1">
    <citation type="submission" date="2018-03" db="EMBL/GenBank/DDBJ databases">
        <title>Genomic Encyclopedia of Archaeal and Bacterial Type Strains, Phase II (KMG-II): from individual species to whole genera.</title>
        <authorList>
            <person name="Goeker M."/>
        </authorList>
    </citation>
    <scope>NUCLEOTIDE SEQUENCE [LARGE SCALE GENOMIC DNA]</scope>
    <source>
        <strain evidence="4 5">DSM 29328</strain>
    </source>
</reference>
<protein>
    <submittedName>
        <fullName evidence="4">Hemolysin type calcium-binding protein</fullName>
    </submittedName>
</protein>
<dbReference type="Gene3D" id="2.150.10.10">
    <property type="entry name" value="Serralysin-like metalloprotease, C-terminal"/>
    <property type="match status" value="2"/>
</dbReference>
<dbReference type="Pfam" id="PF00353">
    <property type="entry name" value="HemolysinCabind"/>
    <property type="match status" value="3"/>
</dbReference>
<dbReference type="InterPro" id="IPR011049">
    <property type="entry name" value="Serralysin-like_metalloprot_C"/>
</dbReference>
<evidence type="ECO:0000256" key="2">
    <source>
        <dbReference type="ARBA" id="ARBA00022525"/>
    </source>
</evidence>
<dbReference type="PANTHER" id="PTHR38340">
    <property type="entry name" value="S-LAYER PROTEIN"/>
    <property type="match status" value="1"/>
</dbReference>
<dbReference type="RefSeq" id="WP_106203143.1">
    <property type="nucleotide sequence ID" value="NZ_PVTD01000001.1"/>
</dbReference>
<name>A0A2T0RYW7_9RHOB</name>
<dbReference type="PROSITE" id="PS00330">
    <property type="entry name" value="HEMOLYSIN_CALCIUM"/>
    <property type="match status" value="1"/>
</dbReference>
<dbReference type="InterPro" id="IPR018511">
    <property type="entry name" value="Hemolysin-typ_Ca-bd_CS"/>
</dbReference>
<dbReference type="GO" id="GO:0005576">
    <property type="term" value="C:extracellular region"/>
    <property type="evidence" value="ECO:0007669"/>
    <property type="project" value="UniProtKB-SubCell"/>
</dbReference>
<evidence type="ECO:0000313" key="5">
    <source>
        <dbReference type="Proteomes" id="UP000239480"/>
    </source>
</evidence>
<proteinExistence type="predicted"/>
<keyword evidence="5" id="KW-1185">Reference proteome</keyword>
<dbReference type="EMBL" id="PVTD01000001">
    <property type="protein sequence ID" value="PRY26365.1"/>
    <property type="molecule type" value="Genomic_DNA"/>
</dbReference>
<dbReference type="PRINTS" id="PR00313">
    <property type="entry name" value="CABNDNGRPT"/>
</dbReference>
<gene>
    <name evidence="4" type="ORF">CLV78_101460</name>
</gene>
<dbReference type="SUPFAM" id="SSF51120">
    <property type="entry name" value="beta-Roll"/>
    <property type="match status" value="2"/>
</dbReference>
<comment type="subcellular location">
    <subcellularLocation>
        <location evidence="1">Secreted</location>
    </subcellularLocation>
</comment>
<comment type="caution">
    <text evidence="4">The sequence shown here is derived from an EMBL/GenBank/DDBJ whole genome shotgun (WGS) entry which is preliminary data.</text>
</comment>
<dbReference type="AlphaFoldDB" id="A0A2T0RYW7"/>
<keyword evidence="2" id="KW-0964">Secreted</keyword>
<dbReference type="InterPro" id="IPR050557">
    <property type="entry name" value="RTX_toxin/Mannuronan_C5-epim"/>
</dbReference>